<feature type="non-terminal residue" evidence="1">
    <location>
        <position position="93"/>
    </location>
</feature>
<accession>A0ABN9S554</accession>
<reference evidence="1" key="1">
    <citation type="submission" date="2023-10" db="EMBL/GenBank/DDBJ databases">
        <authorList>
            <person name="Chen Y."/>
            <person name="Shah S."/>
            <person name="Dougan E. K."/>
            <person name="Thang M."/>
            <person name="Chan C."/>
        </authorList>
    </citation>
    <scope>NUCLEOTIDE SEQUENCE [LARGE SCALE GENOMIC DNA]</scope>
</reference>
<dbReference type="EMBL" id="CAUYUJ010009196">
    <property type="protein sequence ID" value="CAK0826100.1"/>
    <property type="molecule type" value="Genomic_DNA"/>
</dbReference>
<sequence length="93" mass="10492">AADVSWTLDESHFPDDMPVTTDRKGLFQLRPTCEYLSATWEEETFSVRRTTFKVLPADTIIVYGAQGGTFDAAIVDMKKPPTMDADTHWLACY</sequence>
<comment type="caution">
    <text evidence="1">The sequence shown here is derived from an EMBL/GenBank/DDBJ whole genome shotgun (WGS) entry which is preliminary data.</text>
</comment>
<gene>
    <name evidence="1" type="ORF">PCOR1329_LOCUS26049</name>
</gene>
<feature type="non-terminal residue" evidence="1">
    <location>
        <position position="1"/>
    </location>
</feature>
<evidence type="ECO:0000313" key="2">
    <source>
        <dbReference type="Proteomes" id="UP001189429"/>
    </source>
</evidence>
<organism evidence="1 2">
    <name type="scientific">Prorocentrum cordatum</name>
    <dbReference type="NCBI Taxonomy" id="2364126"/>
    <lineage>
        <taxon>Eukaryota</taxon>
        <taxon>Sar</taxon>
        <taxon>Alveolata</taxon>
        <taxon>Dinophyceae</taxon>
        <taxon>Prorocentrales</taxon>
        <taxon>Prorocentraceae</taxon>
        <taxon>Prorocentrum</taxon>
    </lineage>
</organism>
<proteinExistence type="predicted"/>
<dbReference type="Proteomes" id="UP001189429">
    <property type="component" value="Unassembled WGS sequence"/>
</dbReference>
<name>A0ABN9S554_9DINO</name>
<keyword evidence="2" id="KW-1185">Reference proteome</keyword>
<evidence type="ECO:0000313" key="1">
    <source>
        <dbReference type="EMBL" id="CAK0826100.1"/>
    </source>
</evidence>
<protein>
    <submittedName>
        <fullName evidence="1">Uncharacterized protein</fullName>
    </submittedName>
</protein>